<comment type="caution">
    <text evidence="1">The sequence shown here is derived from an EMBL/GenBank/DDBJ whole genome shotgun (WGS) entry which is preliminary data.</text>
</comment>
<dbReference type="Proteomes" id="UP001332503">
    <property type="component" value="Unassembled WGS sequence"/>
</dbReference>
<protein>
    <recommendedName>
        <fullName evidence="3">Transposase</fullName>
    </recommendedName>
</protein>
<sequence length="52" mass="5973">MAEALKNVHKRSTIDKTAASVMHAFRALQKQYSEHWNDIITTDNVMARSSRI</sequence>
<reference evidence="1 2" key="1">
    <citation type="journal article" date="2024" name="Int. J. Syst. Evol. Microbiol.">
        <title>Proposal of Lactobacillus amylovorus subsp. animalis subsp. nov. and an emended description of Lactobacillus amylovorus.</title>
        <authorList>
            <person name="Yamane K."/>
            <person name="Tanizawa Y."/>
            <person name="Kobayashi H."/>
            <person name="Kamizono T."/>
            <person name="Kojima Y."/>
            <person name="Takagi H."/>
            <person name="Tohno M."/>
        </authorList>
    </citation>
    <scope>NUCLEOTIDE SEQUENCE [LARGE SCALE GENOMIC DNA]</scope>
    <source>
        <strain evidence="1 2">BF125</strain>
    </source>
</reference>
<proteinExistence type="predicted"/>
<keyword evidence="2" id="KW-1185">Reference proteome</keyword>
<accession>A0ABQ6P204</accession>
<name>A0ABQ6P204_LACAM</name>
<evidence type="ECO:0008006" key="3">
    <source>
        <dbReference type="Google" id="ProtNLM"/>
    </source>
</evidence>
<organism evidence="1 2">
    <name type="scientific">Lactobacillus amylovorus subsp. animalium</name>
    <dbReference type="NCBI Taxonomy" id="3378536"/>
    <lineage>
        <taxon>Bacteria</taxon>
        <taxon>Bacillati</taxon>
        <taxon>Bacillota</taxon>
        <taxon>Bacilli</taxon>
        <taxon>Lactobacillales</taxon>
        <taxon>Lactobacillaceae</taxon>
        <taxon>Lactobacillus</taxon>
    </lineage>
</organism>
<evidence type="ECO:0000313" key="1">
    <source>
        <dbReference type="EMBL" id="GMM16762.1"/>
    </source>
</evidence>
<dbReference type="EMBL" id="BTFR01000032">
    <property type="protein sequence ID" value="GMM16762.1"/>
    <property type="molecule type" value="Genomic_DNA"/>
</dbReference>
<gene>
    <name evidence="1" type="ORF">LABF125_18960</name>
</gene>
<evidence type="ECO:0000313" key="2">
    <source>
        <dbReference type="Proteomes" id="UP001332503"/>
    </source>
</evidence>